<dbReference type="GO" id="GO:0000981">
    <property type="term" value="F:DNA-binding transcription factor activity, RNA polymerase II-specific"/>
    <property type="evidence" value="ECO:0007669"/>
    <property type="project" value="InterPro"/>
</dbReference>
<dbReference type="PANTHER" id="PTHR47657:SF12">
    <property type="entry name" value="ZN(II)2CYS6 TRANSCRIPTION FACTOR (EUROFUNG)"/>
    <property type="match status" value="1"/>
</dbReference>
<dbReference type="OrthoDB" id="1924260at2759"/>
<dbReference type="SUPFAM" id="SSF57701">
    <property type="entry name" value="Zn2/Cys6 DNA-binding domain"/>
    <property type="match status" value="1"/>
</dbReference>
<sequence>MAGAGGPPRKSHTKSRKGCRTCKRRHIRCDEQFPQCRNCTKHNCRCDYMDLTAAGEDPPKGSNPPDLLMDAEIQKQMDDWRISGEPPLRELRMQDQKYWTRFTTLDLRLIHHIVIESTKMHLRGYSNCTVWGPKIHSLISTAMQHEFAMSALLALSASDLAWQTKNNDTYNLAYQHRGIALKGLHEAIGDFSRENSEAILAASILLSWQATEWRAWTNLQSGTATVMSAMRPWIHESEFARYLQDQHTMARIGAPSTPSMPHGQLAASPDDLRRLDHIMTALKNLQLRMSNAQELVEHATRLIEYLQQLQQDMQPRNAEEAFAKLQLLRDWIFWLPPRILRRGESDLAPLVLLAHVYASALAVESVFPDLGGAYLGSMSVHPLDNIRGMLEKRRKQHPQDTGIHMALSLVEAPMQVLASYRQQQRHNSQGSQGMEPYRYSPSGSPYAAPSMSLSSATSDVSTAFTQSPRPVPGIISPPASSFFQAALGPGETRRDSSAPVLGRAHSMGERPLGSSSPHAMSIVYGTSPQYPRSSHELPGSRMDYFGQAQVPYGQYGSMNMNTRFVAPSQLWT</sequence>
<organism evidence="8 9">
    <name type="scientific">Exophiala oligosperma</name>
    <dbReference type="NCBI Taxonomy" id="215243"/>
    <lineage>
        <taxon>Eukaryota</taxon>
        <taxon>Fungi</taxon>
        <taxon>Dikarya</taxon>
        <taxon>Ascomycota</taxon>
        <taxon>Pezizomycotina</taxon>
        <taxon>Eurotiomycetes</taxon>
        <taxon>Chaetothyriomycetidae</taxon>
        <taxon>Chaetothyriales</taxon>
        <taxon>Herpotrichiellaceae</taxon>
        <taxon>Exophiala</taxon>
    </lineage>
</organism>
<keyword evidence="2" id="KW-0238">DNA-binding</keyword>
<dbReference type="InterPro" id="IPR036864">
    <property type="entry name" value="Zn2-C6_fun-type_DNA-bd_sf"/>
</dbReference>
<reference evidence="8 9" key="1">
    <citation type="submission" date="2015-01" db="EMBL/GenBank/DDBJ databases">
        <title>The Genome Sequence of Exophiala oligosperma CBS72588.</title>
        <authorList>
            <consortium name="The Broad Institute Genomics Platform"/>
            <person name="Cuomo C."/>
            <person name="de Hoog S."/>
            <person name="Gorbushina A."/>
            <person name="Stielow B."/>
            <person name="Teixiera M."/>
            <person name="Abouelleil A."/>
            <person name="Chapman S.B."/>
            <person name="Priest M."/>
            <person name="Young S.K."/>
            <person name="Wortman J."/>
            <person name="Nusbaum C."/>
            <person name="Birren B."/>
        </authorList>
    </citation>
    <scope>NUCLEOTIDE SEQUENCE [LARGE SCALE GENOMIC DNA]</scope>
    <source>
        <strain evidence="8 9">CBS 72588</strain>
    </source>
</reference>
<dbReference type="AlphaFoldDB" id="A0A0D2DW23"/>
<dbReference type="GO" id="GO:0008270">
    <property type="term" value="F:zinc ion binding"/>
    <property type="evidence" value="ECO:0007669"/>
    <property type="project" value="InterPro"/>
</dbReference>
<dbReference type="EMBL" id="KN847333">
    <property type="protein sequence ID" value="KIW46825.1"/>
    <property type="molecule type" value="Genomic_DNA"/>
</dbReference>
<dbReference type="InterPro" id="IPR052400">
    <property type="entry name" value="Zn2-C6_fungal_TF"/>
</dbReference>
<evidence type="ECO:0000256" key="3">
    <source>
        <dbReference type="ARBA" id="ARBA00023163"/>
    </source>
</evidence>
<proteinExistence type="predicted"/>
<gene>
    <name evidence="8" type="ORF">PV06_02457</name>
</gene>
<evidence type="ECO:0000313" key="9">
    <source>
        <dbReference type="Proteomes" id="UP000053342"/>
    </source>
</evidence>
<evidence type="ECO:0000256" key="6">
    <source>
        <dbReference type="SAM" id="MobiDB-lite"/>
    </source>
</evidence>
<keyword evidence="1" id="KW-0805">Transcription regulation</keyword>
<evidence type="ECO:0000256" key="4">
    <source>
        <dbReference type="ARBA" id="ARBA00023242"/>
    </source>
</evidence>
<keyword evidence="3" id="KW-0804">Transcription</keyword>
<feature type="coiled-coil region" evidence="5">
    <location>
        <begin position="275"/>
        <end position="302"/>
    </location>
</feature>
<dbReference type="InterPro" id="IPR001138">
    <property type="entry name" value="Zn2Cys6_DnaBD"/>
</dbReference>
<name>A0A0D2DW23_9EURO</name>
<dbReference type="RefSeq" id="XP_016267041.1">
    <property type="nucleotide sequence ID" value="XM_016403144.1"/>
</dbReference>
<dbReference type="STRING" id="215243.A0A0D2DW23"/>
<feature type="region of interest" description="Disordered" evidence="6">
    <location>
        <begin position="489"/>
        <end position="517"/>
    </location>
</feature>
<evidence type="ECO:0000313" key="8">
    <source>
        <dbReference type="EMBL" id="KIW46825.1"/>
    </source>
</evidence>
<evidence type="ECO:0000259" key="7">
    <source>
        <dbReference type="PROSITE" id="PS50048"/>
    </source>
</evidence>
<evidence type="ECO:0000256" key="5">
    <source>
        <dbReference type="SAM" id="Coils"/>
    </source>
</evidence>
<evidence type="ECO:0000256" key="1">
    <source>
        <dbReference type="ARBA" id="ARBA00023015"/>
    </source>
</evidence>
<dbReference type="CDD" id="cd00067">
    <property type="entry name" value="GAL4"/>
    <property type="match status" value="1"/>
</dbReference>
<dbReference type="PROSITE" id="PS00463">
    <property type="entry name" value="ZN2_CY6_FUNGAL_1"/>
    <property type="match status" value="1"/>
</dbReference>
<dbReference type="Pfam" id="PF00172">
    <property type="entry name" value="Zn_clus"/>
    <property type="match status" value="1"/>
</dbReference>
<dbReference type="Gene3D" id="4.10.240.10">
    <property type="entry name" value="Zn(2)-C6 fungal-type DNA-binding domain"/>
    <property type="match status" value="1"/>
</dbReference>
<dbReference type="GO" id="GO:0003677">
    <property type="term" value="F:DNA binding"/>
    <property type="evidence" value="ECO:0007669"/>
    <property type="project" value="UniProtKB-KW"/>
</dbReference>
<accession>A0A0D2DW23</accession>
<keyword evidence="5" id="KW-0175">Coiled coil</keyword>
<dbReference type="PROSITE" id="PS50048">
    <property type="entry name" value="ZN2_CY6_FUNGAL_2"/>
    <property type="match status" value="1"/>
</dbReference>
<feature type="domain" description="Zn(2)-C6 fungal-type" evidence="7">
    <location>
        <begin position="18"/>
        <end position="48"/>
    </location>
</feature>
<protein>
    <recommendedName>
        <fullName evidence="7">Zn(2)-C6 fungal-type domain-containing protein</fullName>
    </recommendedName>
</protein>
<dbReference type="HOGENOM" id="CLU_018979_3_0_1"/>
<evidence type="ECO:0000256" key="2">
    <source>
        <dbReference type="ARBA" id="ARBA00023125"/>
    </source>
</evidence>
<keyword evidence="4" id="KW-0539">Nucleus</keyword>
<dbReference type="Proteomes" id="UP000053342">
    <property type="component" value="Unassembled WGS sequence"/>
</dbReference>
<keyword evidence="9" id="KW-1185">Reference proteome</keyword>
<dbReference type="PANTHER" id="PTHR47657">
    <property type="entry name" value="STEROL REGULATORY ELEMENT-BINDING PROTEIN ECM22"/>
    <property type="match status" value="1"/>
</dbReference>
<dbReference type="GeneID" id="27354531"/>
<dbReference type="SMART" id="SM00066">
    <property type="entry name" value="GAL4"/>
    <property type="match status" value="1"/>
</dbReference>
<dbReference type="VEuPathDB" id="FungiDB:PV06_02457"/>